<dbReference type="AlphaFoldDB" id="A0AAJ5UAG5"/>
<evidence type="ECO:0000313" key="3">
    <source>
        <dbReference type="Proteomes" id="UP001211544"/>
    </source>
</evidence>
<protein>
    <submittedName>
        <fullName evidence="2">Response regulator</fullName>
    </submittedName>
</protein>
<dbReference type="KEGG" id="kpie:N5580_05605"/>
<keyword evidence="1" id="KW-0472">Membrane</keyword>
<keyword evidence="3" id="KW-1185">Reference proteome</keyword>
<sequence>MIYLILAIAGGVFIFSIIKLLQQRRQKRLAWGAARQR</sequence>
<dbReference type="Proteomes" id="UP001211544">
    <property type="component" value="Chromosome"/>
</dbReference>
<name>A0AAJ5UAG5_9GAMM</name>
<evidence type="ECO:0000256" key="1">
    <source>
        <dbReference type="SAM" id="Phobius"/>
    </source>
</evidence>
<reference evidence="2 3" key="1">
    <citation type="journal article" date="2022" name="J Glob Antimicrob Resist">
        <title>First complete genome of a multidrug resistant strain of the novel human pathogen Kalamiella piersonii (GABEKP28) identified in human saliva.</title>
        <authorList>
            <person name="McDonagh F."/>
            <person name="Singh N.K."/>
            <person name="Venkateswaran K."/>
            <person name="Lonappan A.M."/>
            <person name="Hallahan B."/>
            <person name="Tuohy A."/>
            <person name="Burke L."/>
            <person name="Kovarova A."/>
            <person name="Miliotis G."/>
        </authorList>
    </citation>
    <scope>NUCLEOTIDE SEQUENCE [LARGE SCALE GENOMIC DNA]</scope>
    <source>
        <strain evidence="2 3">GABEKP28</strain>
    </source>
</reference>
<gene>
    <name evidence="2" type="ORF">N5580_05605</name>
</gene>
<organism evidence="2 3">
    <name type="scientific">Pantoea piersonii</name>
    <dbReference type="NCBI Taxonomy" id="2364647"/>
    <lineage>
        <taxon>Bacteria</taxon>
        <taxon>Pseudomonadati</taxon>
        <taxon>Pseudomonadota</taxon>
        <taxon>Gammaproteobacteria</taxon>
        <taxon>Enterobacterales</taxon>
        <taxon>Erwiniaceae</taxon>
        <taxon>Pantoea</taxon>
    </lineage>
</organism>
<evidence type="ECO:0000313" key="2">
    <source>
        <dbReference type="EMBL" id="WBG92016.1"/>
    </source>
</evidence>
<feature type="transmembrane region" description="Helical" evidence="1">
    <location>
        <begin position="6"/>
        <end position="22"/>
    </location>
</feature>
<proteinExistence type="predicted"/>
<dbReference type="EMBL" id="CP104758">
    <property type="protein sequence ID" value="WBG92016.1"/>
    <property type="molecule type" value="Genomic_DNA"/>
</dbReference>
<keyword evidence="1" id="KW-0812">Transmembrane</keyword>
<accession>A0AAJ5UAG5</accession>
<keyword evidence="1" id="KW-1133">Transmembrane helix</keyword>